<proteinExistence type="predicted"/>
<keyword evidence="2" id="KW-0614">Plasmid</keyword>
<reference evidence="2" key="1">
    <citation type="submission" date="2018-01" db="EMBL/GenBank/DDBJ databases">
        <title>FDA dAtabase for Regulatory Grade micrObial Sequences (FDA-ARGOS): Supporting development and validation of Infectious Disease Dx tests.</title>
        <authorList>
            <person name="Case J."/>
            <person name="Tallon L."/>
            <person name="Sadzewicz L."/>
            <person name="Sengamalay N."/>
            <person name="Nagaraj S."/>
            <person name="Vavikolanu K."/>
            <person name="Aluvathingal J."/>
            <person name="Nadendla S."/>
            <person name="Hobson J."/>
            <person name="Sichtig H."/>
        </authorList>
    </citation>
    <scope>NUCLEOTIDE SEQUENCE</scope>
    <source>
        <strain evidence="2">FDAARGOS_95</strain>
        <plasmid evidence="2">unnamed</plasmid>
    </source>
</reference>
<feature type="non-terminal residue" evidence="2">
    <location>
        <position position="92"/>
    </location>
</feature>
<protein>
    <submittedName>
        <fullName evidence="2">Phage tail protein</fullName>
    </submittedName>
</protein>
<evidence type="ECO:0000256" key="1">
    <source>
        <dbReference type="SAM" id="MobiDB-lite"/>
    </source>
</evidence>
<gene>
    <name evidence="2" type="ORF">AL551_27560</name>
</gene>
<organism evidence="2">
    <name type="scientific">Escherichia coli</name>
    <dbReference type="NCBI Taxonomy" id="562"/>
    <lineage>
        <taxon>Bacteria</taxon>
        <taxon>Pseudomonadati</taxon>
        <taxon>Pseudomonadota</taxon>
        <taxon>Gammaproteobacteria</taxon>
        <taxon>Enterobacterales</taxon>
        <taxon>Enterobacteriaceae</taxon>
        <taxon>Escherichia</taxon>
    </lineage>
</organism>
<feature type="region of interest" description="Disordered" evidence="1">
    <location>
        <begin position="1"/>
        <end position="92"/>
    </location>
</feature>
<accession>A0A2K9YV55</accession>
<dbReference type="AlphaFoldDB" id="A0A2K9YV55"/>
<geneLocation type="plasmid" evidence="2">
    <name>unnamed</name>
</geneLocation>
<name>A0A2K9YV55_ECOLX</name>
<dbReference type="EMBL" id="CP014078">
    <property type="protein sequence ID" value="AUW39322.1"/>
    <property type="molecule type" value="Genomic_DNA"/>
</dbReference>
<sequence length="92" mass="9526">MGRFDEWFADDANLASKESEHDSTQRETPAPIEANAGGAPEHGNTGSDSFSILEEQPAAKADSHDNFADSNGGLTPDAGESDIAILPPSLAG</sequence>
<evidence type="ECO:0000313" key="2">
    <source>
        <dbReference type="EMBL" id="AUW39322.1"/>
    </source>
</evidence>